<protein>
    <submittedName>
        <fullName evidence="2">Uncharacterized protein</fullName>
    </submittedName>
</protein>
<dbReference type="Proteomes" id="UP000324222">
    <property type="component" value="Unassembled WGS sequence"/>
</dbReference>
<evidence type="ECO:0000313" key="2">
    <source>
        <dbReference type="EMBL" id="MPC13862.1"/>
    </source>
</evidence>
<name>A0A5B7CVU5_PORTR</name>
<feature type="region of interest" description="Disordered" evidence="1">
    <location>
        <begin position="1"/>
        <end position="40"/>
    </location>
</feature>
<comment type="caution">
    <text evidence="2">The sequence shown here is derived from an EMBL/GenBank/DDBJ whole genome shotgun (WGS) entry which is preliminary data.</text>
</comment>
<evidence type="ECO:0000256" key="1">
    <source>
        <dbReference type="SAM" id="MobiDB-lite"/>
    </source>
</evidence>
<proteinExistence type="predicted"/>
<feature type="compositionally biased region" description="Polar residues" evidence="1">
    <location>
        <begin position="16"/>
        <end position="30"/>
    </location>
</feature>
<organism evidence="2 3">
    <name type="scientific">Portunus trituberculatus</name>
    <name type="common">Swimming crab</name>
    <name type="synonym">Neptunus trituberculatus</name>
    <dbReference type="NCBI Taxonomy" id="210409"/>
    <lineage>
        <taxon>Eukaryota</taxon>
        <taxon>Metazoa</taxon>
        <taxon>Ecdysozoa</taxon>
        <taxon>Arthropoda</taxon>
        <taxon>Crustacea</taxon>
        <taxon>Multicrustacea</taxon>
        <taxon>Malacostraca</taxon>
        <taxon>Eumalacostraca</taxon>
        <taxon>Eucarida</taxon>
        <taxon>Decapoda</taxon>
        <taxon>Pleocyemata</taxon>
        <taxon>Brachyura</taxon>
        <taxon>Eubrachyura</taxon>
        <taxon>Portunoidea</taxon>
        <taxon>Portunidae</taxon>
        <taxon>Portuninae</taxon>
        <taxon>Portunus</taxon>
    </lineage>
</organism>
<keyword evidence="3" id="KW-1185">Reference proteome</keyword>
<gene>
    <name evidence="2" type="ORF">E2C01_006611</name>
</gene>
<reference evidence="2 3" key="1">
    <citation type="submission" date="2019-05" db="EMBL/GenBank/DDBJ databases">
        <title>Another draft genome of Portunus trituberculatus and its Hox gene families provides insights of decapod evolution.</title>
        <authorList>
            <person name="Jeong J.-H."/>
            <person name="Song I."/>
            <person name="Kim S."/>
            <person name="Choi T."/>
            <person name="Kim D."/>
            <person name="Ryu S."/>
            <person name="Kim W."/>
        </authorList>
    </citation>
    <scope>NUCLEOTIDE SEQUENCE [LARGE SCALE GENOMIC DNA]</scope>
    <source>
        <tissue evidence="2">Muscle</tissue>
    </source>
</reference>
<dbReference type="AlphaFoldDB" id="A0A5B7CVU5"/>
<accession>A0A5B7CVU5</accession>
<dbReference type="EMBL" id="VSRR010000312">
    <property type="protein sequence ID" value="MPC13862.1"/>
    <property type="molecule type" value="Genomic_DNA"/>
</dbReference>
<evidence type="ECO:0000313" key="3">
    <source>
        <dbReference type="Proteomes" id="UP000324222"/>
    </source>
</evidence>
<sequence>MHQKGDMTLHGRRFSRSTSPKMTDPKTGTRSHGPPLPPPSFVTATLGTVCFTNVGCPWSRQFPAPRREDLSNPSNRFIYFTDGLVPHSLPSGTNTNTY</sequence>